<comment type="subcellular location">
    <subcellularLocation>
        <location evidence="1">Membrane</location>
        <topology evidence="1">Multi-pass membrane protein</topology>
    </subcellularLocation>
</comment>
<protein>
    <submittedName>
        <fullName evidence="6">Protein kinase</fullName>
    </submittedName>
</protein>
<evidence type="ECO:0000313" key="7">
    <source>
        <dbReference type="Proteomes" id="UP000654918"/>
    </source>
</evidence>
<name>A0A8H6NCH8_9PEZI</name>
<dbReference type="Gene3D" id="1.20.58.340">
    <property type="entry name" value="Magnesium transport protein CorA, transmembrane region"/>
    <property type="match status" value="1"/>
</dbReference>
<comment type="caution">
    <text evidence="6">The sequence shown here is derived from an EMBL/GenBank/DDBJ whole genome shotgun (WGS) entry which is preliminary data.</text>
</comment>
<proteinExistence type="predicted"/>
<dbReference type="InterPro" id="IPR045863">
    <property type="entry name" value="CorA_TM1_TM2"/>
</dbReference>
<accession>A0A8H6NCH8</accession>
<organism evidence="6 7">
    <name type="scientific">Colletotrichum plurivorum</name>
    <dbReference type="NCBI Taxonomy" id="2175906"/>
    <lineage>
        <taxon>Eukaryota</taxon>
        <taxon>Fungi</taxon>
        <taxon>Dikarya</taxon>
        <taxon>Ascomycota</taxon>
        <taxon>Pezizomycotina</taxon>
        <taxon>Sordariomycetes</taxon>
        <taxon>Hypocreomycetidae</taxon>
        <taxon>Glomerellales</taxon>
        <taxon>Glomerellaceae</taxon>
        <taxon>Colletotrichum</taxon>
        <taxon>Colletotrichum orchidearum species complex</taxon>
    </lineage>
</organism>
<gene>
    <name evidence="6" type="ORF">CPLU01_09009</name>
</gene>
<dbReference type="Proteomes" id="UP000654918">
    <property type="component" value="Unassembled WGS sequence"/>
</dbReference>
<evidence type="ECO:0000256" key="1">
    <source>
        <dbReference type="ARBA" id="ARBA00004141"/>
    </source>
</evidence>
<keyword evidence="7" id="KW-1185">Reference proteome</keyword>
<keyword evidence="2 5" id="KW-0812">Transmembrane</keyword>
<evidence type="ECO:0000256" key="2">
    <source>
        <dbReference type="ARBA" id="ARBA00022692"/>
    </source>
</evidence>
<dbReference type="AlphaFoldDB" id="A0A8H6NCH8"/>
<dbReference type="SUPFAM" id="SSF144083">
    <property type="entry name" value="Magnesium transport protein CorA, transmembrane region"/>
    <property type="match status" value="1"/>
</dbReference>
<dbReference type="GO" id="GO:0016020">
    <property type="term" value="C:membrane"/>
    <property type="evidence" value="ECO:0007669"/>
    <property type="project" value="UniProtKB-SubCell"/>
</dbReference>
<evidence type="ECO:0000256" key="5">
    <source>
        <dbReference type="SAM" id="Phobius"/>
    </source>
</evidence>
<evidence type="ECO:0000313" key="6">
    <source>
        <dbReference type="EMBL" id="KAF6827540.1"/>
    </source>
</evidence>
<keyword evidence="4 5" id="KW-0472">Membrane</keyword>
<reference evidence="6" key="1">
    <citation type="journal article" date="2020" name="Phytopathology">
        <title>Genome Sequence Resources of Colletotrichum truncatum, C. plurivorum, C. musicola, and C. sojae: Four Species Pathogenic to Soybean (Glycine max).</title>
        <authorList>
            <person name="Rogerio F."/>
            <person name="Boufleur T.R."/>
            <person name="Ciampi-Guillardi M."/>
            <person name="Sukno S.A."/>
            <person name="Thon M.R."/>
            <person name="Massola Junior N.S."/>
            <person name="Baroncelli R."/>
        </authorList>
    </citation>
    <scope>NUCLEOTIDE SEQUENCE</scope>
    <source>
        <strain evidence="6">LFN00145</strain>
    </source>
</reference>
<keyword evidence="3 5" id="KW-1133">Transmembrane helix</keyword>
<dbReference type="InterPro" id="IPR002523">
    <property type="entry name" value="MgTranspt_CorA/ZnTranspt_ZntB"/>
</dbReference>
<dbReference type="GO" id="GO:0046873">
    <property type="term" value="F:metal ion transmembrane transporter activity"/>
    <property type="evidence" value="ECO:0007669"/>
    <property type="project" value="InterPro"/>
</dbReference>
<dbReference type="GO" id="GO:0016301">
    <property type="term" value="F:kinase activity"/>
    <property type="evidence" value="ECO:0007669"/>
    <property type="project" value="UniProtKB-KW"/>
</dbReference>
<keyword evidence="6" id="KW-0808">Transferase</keyword>
<feature type="transmembrane region" description="Helical" evidence="5">
    <location>
        <begin position="365"/>
        <end position="386"/>
    </location>
</feature>
<sequence>MDWKPEVFKALSSDDDWDSWFTEGSTAILREDTKSSYVAIILATRHDDAAESEECHNPMLLSYLPFSYRTLDKIATELSLHGSMVRYINRGHAAELSRTYLNMGTPSRPAIVYNCRSSNEWPGDLAMSITYFIESGTTHAIVYGCNPEVKREITGRLGNAEGTTRHPLLLVGIFAEIERKRHFKMVTRRLEKLLGFVSMLGSYSPGQANLQQDVEDDESPIDPWLDASHMKNRLETWRSQLLKMTQHADELPARCWLHEEIDVRNRVEEVGQRIKERLEQIIIDYEEKIRELEMIMEGTNLATSLTHTKTNIDIALSTKRDGSQMKSIALLTMVFLPATFVASLFSMTFFQWIPEDSDQTVSPYLWIYFVVALGLTLLTVGLWYLFANNRKVRLDDNVDLEQGTGLKKSVSDLSTFKTKPFAKSSKKSM</sequence>
<keyword evidence="6" id="KW-0418">Kinase</keyword>
<evidence type="ECO:0000256" key="4">
    <source>
        <dbReference type="ARBA" id="ARBA00023136"/>
    </source>
</evidence>
<dbReference type="Pfam" id="PF01544">
    <property type="entry name" value="CorA"/>
    <property type="match status" value="1"/>
</dbReference>
<feature type="transmembrane region" description="Helical" evidence="5">
    <location>
        <begin position="328"/>
        <end position="353"/>
    </location>
</feature>
<evidence type="ECO:0000256" key="3">
    <source>
        <dbReference type="ARBA" id="ARBA00022989"/>
    </source>
</evidence>
<dbReference type="EMBL" id="WIGO01000136">
    <property type="protein sequence ID" value="KAF6827540.1"/>
    <property type="molecule type" value="Genomic_DNA"/>
</dbReference>